<dbReference type="GO" id="GO:0003723">
    <property type="term" value="F:RNA binding"/>
    <property type="evidence" value="ECO:0007669"/>
    <property type="project" value="UniProtKB-UniRule"/>
</dbReference>
<keyword evidence="7 8" id="KW-0694">RNA-binding</keyword>
<reference evidence="11" key="2">
    <citation type="journal article" date="2017" name="Gene">
        <title>Identification, characterization and functional analysis of regulatory region of nanos gene from half-smooth tongue sole (Cynoglossus semilaevis).</title>
        <authorList>
            <person name="Huang J."/>
            <person name="Li Y."/>
            <person name="Shao C."/>
            <person name="Wang N."/>
            <person name="Chen S."/>
        </authorList>
    </citation>
    <scope>NUCLEOTIDE SEQUENCE</scope>
</reference>
<gene>
    <name evidence="11" type="primary">nanos</name>
</gene>
<feature type="region of interest" description="Disordered" evidence="9">
    <location>
        <begin position="45"/>
        <end position="109"/>
    </location>
</feature>
<evidence type="ECO:0000313" key="11">
    <source>
        <dbReference type="EMBL" id="ARE67831.1"/>
    </source>
</evidence>
<evidence type="ECO:0000256" key="7">
    <source>
        <dbReference type="ARBA" id="ARBA00022884"/>
    </source>
</evidence>
<dbReference type="KEGG" id="csem:107988356"/>
<proteinExistence type="inferred from homology"/>
<dbReference type="PROSITE" id="PS51522">
    <property type="entry name" value="ZF_NANOS"/>
    <property type="match status" value="1"/>
</dbReference>
<dbReference type="InterPro" id="IPR024161">
    <property type="entry name" value="Znf_nanos-typ"/>
</dbReference>
<sequence length="187" mass="21112">MTAMQRDVHGSLLMVPAEGDCFDVWRDYMDLSRLLQGLRVRNQVERTDGDGPKQEELMSPSPFSSLWSPIRAPSPSPTSPHPPPPPPSFFQTEYNKHSEGTSSSDNLSDHSYSASSDYCRFCKHNRESPNVYMSHRLKGMDGRVTCPILRKYTCVICGASGDYAHTRRYCPRTQRRGAKAVTSKFSF</sequence>
<dbReference type="InterPro" id="IPR038129">
    <property type="entry name" value="Nanos_sf"/>
</dbReference>
<evidence type="ECO:0000259" key="10">
    <source>
        <dbReference type="PROSITE" id="PS51522"/>
    </source>
</evidence>
<feature type="compositionally biased region" description="Basic and acidic residues" evidence="9">
    <location>
        <begin position="45"/>
        <end position="56"/>
    </location>
</feature>
<dbReference type="EMBL" id="KY392596">
    <property type="protein sequence ID" value="ARE67831.1"/>
    <property type="molecule type" value="Genomic_DNA"/>
</dbReference>
<evidence type="ECO:0000256" key="3">
    <source>
        <dbReference type="ARBA" id="ARBA00022723"/>
    </source>
</evidence>
<dbReference type="PANTHER" id="PTHR12887">
    <property type="entry name" value="NANOS PROTEIN"/>
    <property type="match status" value="1"/>
</dbReference>
<keyword evidence="3" id="KW-0479">Metal-binding</keyword>
<name>A0A1V0QH40_CYNSE</name>
<reference evidence="11" key="1">
    <citation type="submission" date="2016-12" db="EMBL/GenBank/DDBJ databases">
        <authorList>
            <person name="Song W.-J."/>
            <person name="Kurnit D.M."/>
        </authorList>
    </citation>
    <scope>NUCLEOTIDE SEQUENCE</scope>
</reference>
<dbReference type="Pfam" id="PF05741">
    <property type="entry name" value="zf-nanos"/>
    <property type="match status" value="1"/>
</dbReference>
<feature type="domain" description="Nanos-type" evidence="10">
    <location>
        <begin position="118"/>
        <end position="172"/>
    </location>
</feature>
<keyword evidence="5" id="KW-0862">Zinc</keyword>
<evidence type="ECO:0000256" key="5">
    <source>
        <dbReference type="ARBA" id="ARBA00022833"/>
    </source>
</evidence>
<comment type="similarity">
    <text evidence="8">Belongs to the nanos family.</text>
</comment>
<dbReference type="GO" id="GO:0008270">
    <property type="term" value="F:zinc ion binding"/>
    <property type="evidence" value="ECO:0007669"/>
    <property type="project" value="UniProtKB-KW"/>
</dbReference>
<accession>A0A1V0QH40</accession>
<evidence type="ECO:0000256" key="6">
    <source>
        <dbReference type="ARBA" id="ARBA00022845"/>
    </source>
</evidence>
<dbReference type="GeneID" id="107988356"/>
<dbReference type="AlphaFoldDB" id="A0A1V0QH40"/>
<feature type="compositionally biased region" description="Pro residues" evidence="9">
    <location>
        <begin position="72"/>
        <end position="88"/>
    </location>
</feature>
<evidence type="ECO:0000256" key="8">
    <source>
        <dbReference type="PROSITE-ProRule" id="PRU00855"/>
    </source>
</evidence>
<evidence type="ECO:0000256" key="9">
    <source>
        <dbReference type="SAM" id="MobiDB-lite"/>
    </source>
</evidence>
<keyword evidence="6 8" id="KW-0810">Translation regulation</keyword>
<dbReference type="InterPro" id="IPR008705">
    <property type="entry name" value="Nanos/Xcar2"/>
</dbReference>
<protein>
    <submittedName>
        <fullName evidence="11">Nanos-like protein</fullName>
    </submittedName>
</protein>
<keyword evidence="2" id="KW-0963">Cytoplasm</keyword>
<dbReference type="GO" id="GO:0005737">
    <property type="term" value="C:cytoplasm"/>
    <property type="evidence" value="ECO:0007669"/>
    <property type="project" value="UniProtKB-SubCell"/>
</dbReference>
<dbReference type="GO" id="GO:0006417">
    <property type="term" value="P:regulation of translation"/>
    <property type="evidence" value="ECO:0007669"/>
    <property type="project" value="UniProtKB-UniRule"/>
</dbReference>
<organism evidence="11">
    <name type="scientific">Cynoglossus semilaevis</name>
    <name type="common">Tongue sole</name>
    <dbReference type="NCBI Taxonomy" id="244447"/>
    <lineage>
        <taxon>Eukaryota</taxon>
        <taxon>Metazoa</taxon>
        <taxon>Chordata</taxon>
        <taxon>Craniata</taxon>
        <taxon>Vertebrata</taxon>
        <taxon>Euteleostomi</taxon>
        <taxon>Actinopterygii</taxon>
        <taxon>Neopterygii</taxon>
        <taxon>Teleostei</taxon>
        <taxon>Neoteleostei</taxon>
        <taxon>Acanthomorphata</taxon>
        <taxon>Carangaria</taxon>
        <taxon>Pleuronectiformes</taxon>
        <taxon>Pleuronectoidei</taxon>
        <taxon>Cynoglossidae</taxon>
        <taxon>Cynoglossinae</taxon>
        <taxon>Cynoglossus</taxon>
    </lineage>
</organism>
<dbReference type="OrthoDB" id="5864971at2759"/>
<evidence type="ECO:0000256" key="4">
    <source>
        <dbReference type="ARBA" id="ARBA00022771"/>
    </source>
</evidence>
<comment type="subcellular location">
    <subcellularLocation>
        <location evidence="1">Cytoplasm</location>
    </subcellularLocation>
</comment>
<keyword evidence="4 8" id="KW-0863">Zinc-finger</keyword>
<evidence type="ECO:0000256" key="1">
    <source>
        <dbReference type="ARBA" id="ARBA00004496"/>
    </source>
</evidence>
<dbReference type="Gene3D" id="4.10.60.30">
    <property type="entry name" value="Nanos, RNA-binding domain"/>
    <property type="match status" value="1"/>
</dbReference>
<evidence type="ECO:0000256" key="2">
    <source>
        <dbReference type="ARBA" id="ARBA00022490"/>
    </source>
</evidence>